<reference evidence="1" key="1">
    <citation type="submission" date="2022-02" db="EMBL/GenBank/DDBJ databases">
        <title>Crop Bioprotection Bacillus Genome Sequencing.</title>
        <authorList>
            <person name="Dunlap C."/>
        </authorList>
    </citation>
    <scope>NUCLEOTIDE SEQUENCE</scope>
    <source>
        <strain evidence="1">CK3O2B-54A</strain>
    </source>
</reference>
<comment type="caution">
    <text evidence="1">The sequence shown here is derived from an EMBL/GenBank/DDBJ whole genome shotgun (WGS) entry which is preliminary data.</text>
</comment>
<sequence length="112" mass="12679">MSNYPYKHDKGSLVYKVENYKFRFRGIHAAEIEIADVPGENAAFTFQIEENKTFWGDVPSGLLGKLHSGCEELKPFGVELTFYNDKDAAIQVATDTIEKILNKYKAPGKLDF</sequence>
<proteinExistence type="predicted"/>
<organism evidence="1 2">
    <name type="scientific">Bacillus mojavensis</name>
    <dbReference type="NCBI Taxonomy" id="72360"/>
    <lineage>
        <taxon>Bacteria</taxon>
        <taxon>Bacillati</taxon>
        <taxon>Bacillota</taxon>
        <taxon>Bacilli</taxon>
        <taxon>Bacillales</taxon>
        <taxon>Bacillaceae</taxon>
        <taxon>Bacillus</taxon>
    </lineage>
</organism>
<name>A0AAP3CT33_BACMO</name>
<accession>A0AAP3CT33</accession>
<gene>
    <name evidence="1" type="ORF">MOD07_09335</name>
</gene>
<protein>
    <submittedName>
        <fullName evidence="1">Uncharacterized protein</fullName>
    </submittedName>
</protein>
<dbReference type="Proteomes" id="UP001075387">
    <property type="component" value="Unassembled WGS sequence"/>
</dbReference>
<dbReference type="RefSeq" id="WP_268446120.1">
    <property type="nucleotide sequence ID" value="NZ_JALAQA010000005.1"/>
</dbReference>
<dbReference type="AlphaFoldDB" id="A0AAP3CT33"/>
<dbReference type="EMBL" id="JALAQA010000005">
    <property type="protein sequence ID" value="MCY8509748.1"/>
    <property type="molecule type" value="Genomic_DNA"/>
</dbReference>
<evidence type="ECO:0000313" key="2">
    <source>
        <dbReference type="Proteomes" id="UP001075387"/>
    </source>
</evidence>
<evidence type="ECO:0000313" key="1">
    <source>
        <dbReference type="EMBL" id="MCY8509748.1"/>
    </source>
</evidence>